<feature type="binding site" evidence="8">
    <location>
        <position position="228"/>
    </location>
    <ligand>
        <name>ATP</name>
        <dbReference type="ChEBI" id="CHEBI:30616"/>
    </ligand>
</feature>
<feature type="site" description="Important for tRNA non-discrimination" evidence="8">
    <location>
        <position position="30"/>
    </location>
</feature>
<feature type="binding site" evidence="8">
    <location>
        <begin position="533"/>
        <end position="536"/>
    </location>
    <ligand>
        <name>ATP</name>
        <dbReference type="ChEBI" id="CHEBI:30616"/>
    </ligand>
</feature>
<sequence>MRSHYCGQLNETWVDQTVTVCGWVHRRRDHGGVIFLDMRDRDGIAQFVVDPDTADAFANADRSRSEYVLRLTGLVRLRPEGTQNPDMPTGMIEVLAKDVEILNTAATPPFQLDEHGKVGEEVRLKHRYIDLRHPDMIDKLRLRSRISHSVRAFLEKEGFLDIETPVLTRATPEGARDYLVPSRTHPGEFFALPQSPQLFKQLLMVSGLDRYYQIAKCFRDEDLRADRQPEFTQIDIEASFVEEGDIMGITESMIRQLFAEVLDVSLPEFPRMTWHEAMRRFGSDKPDLRIPLELTDVDDLMKDVNFKVFSGPANDDDGRVAALKVPGGASLSRKAIDEYTRFVGIYGAKGLAWIKVNERAKGIDGLQSPIVKFMDTIIEDLLDRLDAKDGDIIFFGADKASVVNEAIGALRVRLGGDLDLYTQNWAPLWVVDFPMFETDGNGRLSPLHHPFTAPACTPDELKADPARALSRAYDMVLNGTELGGGSIRIHDQQMQRTVLDILGIGEEEAQEKFGFLLDALQYGAPPHGGLAFGLDRLVMLMTGASTIREVIAFPKTQSAACLMTDAPGAVTSEQLKDLNIRLRHKAKADNTAE</sequence>
<feature type="site" description="Important for tRNA non-discrimination" evidence="8">
    <location>
        <position position="81"/>
    </location>
</feature>
<organism evidence="10 11">
    <name type="scientific">Halomonas cibimaris</name>
    <dbReference type="NCBI Taxonomy" id="657012"/>
    <lineage>
        <taxon>Bacteria</taxon>
        <taxon>Pseudomonadati</taxon>
        <taxon>Pseudomonadota</taxon>
        <taxon>Gammaproteobacteria</taxon>
        <taxon>Oceanospirillales</taxon>
        <taxon>Halomonadaceae</taxon>
        <taxon>Halomonas</taxon>
    </lineage>
</organism>
<feature type="binding site" evidence="8">
    <location>
        <position position="219"/>
    </location>
    <ligand>
        <name>L-aspartate</name>
        <dbReference type="ChEBI" id="CHEBI:29991"/>
    </ligand>
</feature>
<evidence type="ECO:0000256" key="8">
    <source>
        <dbReference type="HAMAP-Rule" id="MF_00044"/>
    </source>
</evidence>
<name>A0ABP7LVU3_9GAMM</name>
<dbReference type="EMBL" id="BAAAZT010000075">
    <property type="protein sequence ID" value="GAA3908593.1"/>
    <property type="molecule type" value="Genomic_DNA"/>
</dbReference>
<dbReference type="InterPro" id="IPR002312">
    <property type="entry name" value="Asp/Asn-tRNA-synth_IIb"/>
</dbReference>
<feature type="binding site" evidence="8">
    <location>
        <position position="488"/>
    </location>
    <ligand>
        <name>L-aspartate</name>
        <dbReference type="ChEBI" id="CHEBI:29991"/>
    </ligand>
</feature>
<feature type="binding site" evidence="8">
    <location>
        <begin position="219"/>
        <end position="221"/>
    </location>
    <ligand>
        <name>ATP</name>
        <dbReference type="ChEBI" id="CHEBI:30616"/>
    </ligand>
</feature>
<dbReference type="NCBIfam" id="TIGR00459">
    <property type="entry name" value="aspS_bact"/>
    <property type="match status" value="1"/>
</dbReference>
<gene>
    <name evidence="8 10" type="primary">aspS</name>
    <name evidence="10" type="ORF">GCM10022228_18900</name>
</gene>
<keyword evidence="7 8" id="KW-0030">Aminoacyl-tRNA synthetase</keyword>
<accession>A0ABP7LVU3</accession>
<keyword evidence="5 8" id="KW-0067">ATP-binding</keyword>
<evidence type="ECO:0000256" key="4">
    <source>
        <dbReference type="ARBA" id="ARBA00022741"/>
    </source>
</evidence>
<dbReference type="InterPro" id="IPR004115">
    <property type="entry name" value="GAD-like_sf"/>
</dbReference>
<comment type="function">
    <text evidence="8">Aspartyl-tRNA synthetase with relaxed tRNA specificity since it is able to aspartylate not only its cognate tRNA(Asp) but also tRNA(Asn). Reaction proceeds in two steps: L-aspartate is first activated by ATP to form Asp-AMP and then transferred to the acceptor end of tRNA(Asp/Asn).</text>
</comment>
<dbReference type="PANTHER" id="PTHR22594:SF5">
    <property type="entry name" value="ASPARTATE--TRNA LIGASE, MITOCHONDRIAL"/>
    <property type="match status" value="1"/>
</dbReference>
<dbReference type="Pfam" id="PF02938">
    <property type="entry name" value="GAD"/>
    <property type="match status" value="1"/>
</dbReference>
<proteinExistence type="inferred from homology"/>
<dbReference type="SUPFAM" id="SSF50249">
    <property type="entry name" value="Nucleic acid-binding proteins"/>
    <property type="match status" value="1"/>
</dbReference>
<dbReference type="NCBIfam" id="NF001750">
    <property type="entry name" value="PRK00476.1"/>
    <property type="match status" value="1"/>
</dbReference>
<comment type="caution">
    <text evidence="10">The sequence shown here is derived from an EMBL/GenBank/DDBJ whole genome shotgun (WGS) entry which is preliminary data.</text>
</comment>
<dbReference type="Gene3D" id="3.30.1360.30">
    <property type="entry name" value="GAD-like domain"/>
    <property type="match status" value="1"/>
</dbReference>
<dbReference type="CDD" id="cd00777">
    <property type="entry name" value="AspRS_core"/>
    <property type="match status" value="1"/>
</dbReference>
<keyword evidence="4 8" id="KW-0547">Nucleotide-binding</keyword>
<evidence type="ECO:0000256" key="1">
    <source>
        <dbReference type="ARBA" id="ARBA00006303"/>
    </source>
</evidence>
<dbReference type="InterPro" id="IPR029351">
    <property type="entry name" value="GAD_dom"/>
</dbReference>
<keyword evidence="3 8" id="KW-0436">Ligase</keyword>
<feature type="domain" description="Aminoacyl-transfer RNA synthetases class-II family profile" evidence="9">
    <location>
        <begin position="140"/>
        <end position="554"/>
    </location>
</feature>
<dbReference type="InterPro" id="IPR006195">
    <property type="entry name" value="aa-tRNA-synth_II"/>
</dbReference>
<dbReference type="RefSeq" id="WP_344704685.1">
    <property type="nucleotide sequence ID" value="NZ_BAAAZT010000075.1"/>
</dbReference>
<feature type="binding site" evidence="8">
    <location>
        <position position="173"/>
    </location>
    <ligand>
        <name>L-aspartate</name>
        <dbReference type="ChEBI" id="CHEBI:29991"/>
    </ligand>
</feature>
<dbReference type="Pfam" id="PF01336">
    <property type="entry name" value="tRNA_anti-codon"/>
    <property type="match status" value="1"/>
</dbReference>
<dbReference type="SUPFAM" id="SSF55681">
    <property type="entry name" value="Class II aaRS and biotin synthetases"/>
    <property type="match status" value="1"/>
</dbReference>
<evidence type="ECO:0000256" key="6">
    <source>
        <dbReference type="ARBA" id="ARBA00022917"/>
    </source>
</evidence>
<dbReference type="Gene3D" id="2.40.50.140">
    <property type="entry name" value="Nucleic acid-binding proteins"/>
    <property type="match status" value="1"/>
</dbReference>
<comment type="catalytic activity">
    <reaction evidence="8">
        <text>tRNA(Asx) + L-aspartate + ATP = L-aspartyl-tRNA(Asx) + AMP + diphosphate</text>
        <dbReference type="Rhea" id="RHEA:18349"/>
        <dbReference type="Rhea" id="RHEA-COMP:9710"/>
        <dbReference type="Rhea" id="RHEA-COMP:9711"/>
        <dbReference type="ChEBI" id="CHEBI:29991"/>
        <dbReference type="ChEBI" id="CHEBI:30616"/>
        <dbReference type="ChEBI" id="CHEBI:33019"/>
        <dbReference type="ChEBI" id="CHEBI:78442"/>
        <dbReference type="ChEBI" id="CHEBI:78516"/>
        <dbReference type="ChEBI" id="CHEBI:456215"/>
        <dbReference type="EC" id="6.1.1.23"/>
    </reaction>
</comment>
<evidence type="ECO:0000313" key="10">
    <source>
        <dbReference type="EMBL" id="GAA3908593.1"/>
    </source>
</evidence>
<dbReference type="EC" id="6.1.1.23" evidence="8"/>
<evidence type="ECO:0000256" key="2">
    <source>
        <dbReference type="ARBA" id="ARBA00022490"/>
    </source>
</evidence>
<dbReference type="GO" id="GO:0016874">
    <property type="term" value="F:ligase activity"/>
    <property type="evidence" value="ECO:0007669"/>
    <property type="project" value="UniProtKB-KW"/>
</dbReference>
<evidence type="ECO:0000256" key="3">
    <source>
        <dbReference type="ARBA" id="ARBA00022598"/>
    </source>
</evidence>
<feature type="binding site" evidence="8">
    <location>
        <position position="481"/>
    </location>
    <ligand>
        <name>ATP</name>
        <dbReference type="ChEBI" id="CHEBI:30616"/>
    </ligand>
</feature>
<dbReference type="SUPFAM" id="SSF55261">
    <property type="entry name" value="GAD domain-like"/>
    <property type="match status" value="1"/>
</dbReference>
<dbReference type="InterPro" id="IPR012340">
    <property type="entry name" value="NA-bd_OB-fold"/>
</dbReference>
<evidence type="ECO:0000256" key="7">
    <source>
        <dbReference type="ARBA" id="ARBA00023146"/>
    </source>
</evidence>
<dbReference type="HAMAP" id="MF_00044">
    <property type="entry name" value="Asp_tRNA_synth_type1"/>
    <property type="match status" value="1"/>
</dbReference>
<dbReference type="PRINTS" id="PR01042">
    <property type="entry name" value="TRNASYNTHASP"/>
</dbReference>
<dbReference type="InterPro" id="IPR045864">
    <property type="entry name" value="aa-tRNA-synth_II/BPL/LPL"/>
</dbReference>
<dbReference type="InterPro" id="IPR047090">
    <property type="entry name" value="AspRS_core"/>
</dbReference>
<comment type="subcellular location">
    <subcellularLocation>
        <location evidence="8">Cytoplasm</location>
    </subcellularLocation>
</comment>
<dbReference type="PROSITE" id="PS50862">
    <property type="entry name" value="AA_TRNA_LIGASE_II"/>
    <property type="match status" value="1"/>
</dbReference>
<keyword evidence="6 8" id="KW-0648">Protein biosynthesis</keyword>
<dbReference type="CDD" id="cd04317">
    <property type="entry name" value="EcAspRS_like_N"/>
    <property type="match status" value="1"/>
</dbReference>
<protein>
    <recommendedName>
        <fullName evidence="8">Aspartate--tRNA(Asp/Asn) ligase</fullName>
        <ecNumber evidence="8">6.1.1.23</ecNumber>
    </recommendedName>
    <alternativeName>
        <fullName evidence="8">Aspartyl-tRNA synthetase</fullName>
        <shortName evidence="8">AspRS</shortName>
    </alternativeName>
    <alternativeName>
        <fullName evidence="8">Non-discriminating aspartyl-tRNA synthetase</fullName>
        <shortName evidence="8">ND-AspRS</shortName>
    </alternativeName>
</protein>
<dbReference type="InterPro" id="IPR004524">
    <property type="entry name" value="Asp-tRNA-ligase_1"/>
</dbReference>
<comment type="similarity">
    <text evidence="1 8">Belongs to the class-II aminoacyl-tRNA synthetase family. Type 1 subfamily.</text>
</comment>
<dbReference type="Proteomes" id="UP001500133">
    <property type="component" value="Unassembled WGS sequence"/>
</dbReference>
<dbReference type="Gene3D" id="3.30.930.10">
    <property type="entry name" value="Bira Bifunctional Protein, Domain 2"/>
    <property type="match status" value="1"/>
</dbReference>
<evidence type="ECO:0000259" key="9">
    <source>
        <dbReference type="PROSITE" id="PS50862"/>
    </source>
</evidence>
<keyword evidence="11" id="KW-1185">Reference proteome</keyword>
<feature type="region of interest" description="Aspartate" evidence="8">
    <location>
        <begin position="197"/>
        <end position="200"/>
    </location>
</feature>
<evidence type="ECO:0000256" key="5">
    <source>
        <dbReference type="ARBA" id="ARBA00022840"/>
    </source>
</evidence>
<dbReference type="InterPro" id="IPR004364">
    <property type="entry name" value="Aa-tRNA-synt_II"/>
</dbReference>
<dbReference type="InterPro" id="IPR047089">
    <property type="entry name" value="Asp-tRNA-ligase_1_N"/>
</dbReference>
<evidence type="ECO:0000313" key="11">
    <source>
        <dbReference type="Proteomes" id="UP001500133"/>
    </source>
</evidence>
<dbReference type="Pfam" id="PF00152">
    <property type="entry name" value="tRNA-synt_2"/>
    <property type="match status" value="1"/>
</dbReference>
<feature type="binding site" evidence="8">
    <location>
        <position position="448"/>
    </location>
    <ligand>
        <name>L-aspartate</name>
        <dbReference type="ChEBI" id="CHEBI:29991"/>
    </ligand>
</feature>
<dbReference type="PANTHER" id="PTHR22594">
    <property type="entry name" value="ASPARTYL/LYSYL-TRNA SYNTHETASE"/>
    <property type="match status" value="1"/>
</dbReference>
<reference evidence="11" key="1">
    <citation type="journal article" date="2019" name="Int. J. Syst. Evol. Microbiol.">
        <title>The Global Catalogue of Microorganisms (GCM) 10K type strain sequencing project: providing services to taxonomists for standard genome sequencing and annotation.</title>
        <authorList>
            <consortium name="The Broad Institute Genomics Platform"/>
            <consortium name="The Broad Institute Genome Sequencing Center for Infectious Disease"/>
            <person name="Wu L."/>
            <person name="Ma J."/>
        </authorList>
    </citation>
    <scope>NUCLEOTIDE SEQUENCE [LARGE SCALE GENOMIC DNA]</scope>
    <source>
        <strain evidence="11">JCM 16914</strain>
    </source>
</reference>
<keyword evidence="2 8" id="KW-0963">Cytoplasm</keyword>
<comment type="subunit">
    <text evidence="8">Homodimer.</text>
</comment>
<dbReference type="InterPro" id="IPR004365">
    <property type="entry name" value="NA-bd_OB_tRNA"/>
</dbReference>